<accession>B6JXK1</accession>
<evidence type="ECO:0000259" key="3">
    <source>
        <dbReference type="Pfam" id="PF07064"/>
    </source>
</evidence>
<dbReference type="VEuPathDB" id="FungiDB:SJAG_00143"/>
<dbReference type="PANTHER" id="PTHR22746:SF10">
    <property type="entry name" value="GUANINE NUCLEOTIDE EXCHANGE FACTOR SUBUNIT RIC1"/>
    <property type="match status" value="1"/>
</dbReference>
<sequence>MYVPNGVPQYLELYCYPLRILKLRKNPVFVVLTQSDILIYQTHPISPLFCFKKPKASVLKHGSNNGLAFDSDSMTIAVSTDKNYVVLFRLQFDVEEQSLRPSSSKTVPMEGPGECLGTIKCVVRHSLTLRYDSGISCIFARKNVLLCAAKNVPVLNAAHYNANDSNDEQKQKVLTKAIDFSQQSWYISKDTHIQKLFYDESMGLFLFVTANGFVYTCFDLFSQLKTNDDKKGVNGICVHNPNTEYANDCLGNATAISVNSKFSLAYVGTEKGYVCAYQIRDFGRTFVLSRIHKPCTTVQPVFHLDTSPDGFQLLAGFGESWFTYTPYLRPVSNNTSFGSGSFGVVDGFWDLDGTSYCCLEQWKPIANDDGSSAIAPVARTASSTCMTIIPFLRNTIACGVQTALHLSALHTTDRIFIPNTYYTYASDVDNFGVNSWKQVEYPPDYICLNWPIRHVAFDRAGEYVAIAGRYGFAYCKIHANKWKMFHDELAEQSFTVTGGMVWYHNFLVCAVRTGNGLELQLYSRDRDLLIENIQSRLPVTAPILTISRDGPHLLAYTSDNTLYHVQIVVERGSGKLQFVSKEDFNNVFPTPYRIRSLSWFLPDYAKKFPPKQFLSYAIFIILIDGKLIILTSDKKGTEKSVYYQSYILCKNVEFYLYNDKETHEEASLYTHSLWAITADGLKVWLNFYELLHVFCLKKNTAGDNLGSIEEDVSSNFDKLQLSSPPLTSEVLVSSDATSDRYTHSRSSSSIYFGPNSPLPKTLTDFQAETEMRNRAIVLNLTDSFMSILLINGLLMSYTSDYRSTNTSGLSYANVEVSVKPFVPSLALGLLKAGEEAESIKILSMFRDQSYGTYLLEMMLQQVVVSQEEGNTTWLLSSVARVLERFPKQKWNVVANCIRKIEMKFWPSMFKVFGQPTDIFQNALQEDNILAAQECLLVLHVHDGISKHCKEMLQLLQQVQQQKQTDVMNGLIDYLSMLDVEGVMSNILRQACKTMQSSLDSGMSTEVCDQYTHELEARAQALDL</sequence>
<gene>
    <name evidence="5" type="primary">ric1</name>
    <name evidence="4" type="ORF">SJAG_00143</name>
</gene>
<dbReference type="JaponicusDB" id="SJAG_00143">
    <property type="gene designation" value="ric1"/>
</dbReference>
<evidence type="ECO:0000313" key="4">
    <source>
        <dbReference type="EMBL" id="EEB05145.1"/>
    </source>
</evidence>
<dbReference type="GO" id="GO:0005829">
    <property type="term" value="C:cytosol"/>
    <property type="evidence" value="ECO:0000318"/>
    <property type="project" value="GO_Central"/>
</dbReference>
<dbReference type="RefSeq" id="XP_002171438.1">
    <property type="nucleotide sequence ID" value="XM_002171402.2"/>
</dbReference>
<dbReference type="InterPro" id="IPR040096">
    <property type="entry name" value="Ric1"/>
</dbReference>
<reference evidence="4 6" key="1">
    <citation type="journal article" date="2011" name="Science">
        <title>Comparative functional genomics of the fission yeasts.</title>
        <authorList>
            <person name="Rhind N."/>
            <person name="Chen Z."/>
            <person name="Yassour M."/>
            <person name="Thompson D.A."/>
            <person name="Haas B.J."/>
            <person name="Habib N."/>
            <person name="Wapinski I."/>
            <person name="Roy S."/>
            <person name="Lin M.F."/>
            <person name="Heiman D.I."/>
            <person name="Young S.K."/>
            <person name="Furuya K."/>
            <person name="Guo Y."/>
            <person name="Pidoux A."/>
            <person name="Chen H.M."/>
            <person name="Robbertse B."/>
            <person name="Goldberg J.M."/>
            <person name="Aoki K."/>
            <person name="Bayne E.H."/>
            <person name="Berlin A.M."/>
            <person name="Desjardins C.A."/>
            <person name="Dobbs E."/>
            <person name="Dukaj L."/>
            <person name="Fan L."/>
            <person name="FitzGerald M.G."/>
            <person name="French C."/>
            <person name="Gujja S."/>
            <person name="Hansen K."/>
            <person name="Keifenheim D."/>
            <person name="Levin J.Z."/>
            <person name="Mosher R.A."/>
            <person name="Mueller C.A."/>
            <person name="Pfiffner J."/>
            <person name="Priest M."/>
            <person name="Russ C."/>
            <person name="Smialowska A."/>
            <person name="Swoboda P."/>
            <person name="Sykes S.M."/>
            <person name="Vaughn M."/>
            <person name="Vengrova S."/>
            <person name="Yoder R."/>
            <person name="Zeng Q."/>
            <person name="Allshire R."/>
            <person name="Baulcombe D."/>
            <person name="Birren B.W."/>
            <person name="Brown W."/>
            <person name="Ekwall K."/>
            <person name="Kellis M."/>
            <person name="Leatherwood J."/>
            <person name="Levin H."/>
            <person name="Margalit H."/>
            <person name="Martienssen R."/>
            <person name="Nieduszynski C.A."/>
            <person name="Spatafora J.W."/>
            <person name="Friedman N."/>
            <person name="Dalgaard J.Z."/>
            <person name="Baumann P."/>
            <person name="Niki H."/>
            <person name="Regev A."/>
            <person name="Nusbaum C."/>
        </authorList>
    </citation>
    <scope>NUCLEOTIDE SEQUENCE [LARGE SCALE GENOMIC DNA]</scope>
    <source>
        <strain evidence="6">yFS275 / FY16936</strain>
    </source>
</reference>
<name>B6JXK1_SCHJY</name>
<proteinExistence type="predicted"/>
<dbReference type="STRING" id="402676.B6JXK1"/>
<evidence type="ECO:0000313" key="6">
    <source>
        <dbReference type="Proteomes" id="UP000001744"/>
    </source>
</evidence>
<dbReference type="HOGENOM" id="CLU_002060_1_0_1"/>
<keyword evidence="2" id="KW-0472">Membrane</keyword>
<dbReference type="GO" id="GO:0042147">
    <property type="term" value="P:retrograde transport, endosome to Golgi"/>
    <property type="evidence" value="ECO:0000318"/>
    <property type="project" value="GO_Central"/>
</dbReference>
<dbReference type="Pfam" id="PF25440">
    <property type="entry name" value="Beta-prop_RIC1_2nd"/>
    <property type="match status" value="1"/>
</dbReference>
<organism evidence="4 6">
    <name type="scientific">Schizosaccharomyces japonicus (strain yFS275 / FY16936)</name>
    <name type="common">Fission yeast</name>
    <dbReference type="NCBI Taxonomy" id="402676"/>
    <lineage>
        <taxon>Eukaryota</taxon>
        <taxon>Fungi</taxon>
        <taxon>Dikarya</taxon>
        <taxon>Ascomycota</taxon>
        <taxon>Taphrinomycotina</taxon>
        <taxon>Schizosaccharomycetes</taxon>
        <taxon>Schizosaccharomycetales</taxon>
        <taxon>Schizosaccharomycetaceae</taxon>
        <taxon>Schizosaccharomyces</taxon>
    </lineage>
</organism>
<protein>
    <submittedName>
        <fullName evidence="4">Guanyl-nucleotide exchange factor</fullName>
    </submittedName>
</protein>
<evidence type="ECO:0000256" key="2">
    <source>
        <dbReference type="ARBA" id="ARBA00023136"/>
    </source>
</evidence>
<dbReference type="Pfam" id="PF07064">
    <property type="entry name" value="RIC1"/>
    <property type="match status" value="1"/>
</dbReference>
<keyword evidence="6" id="KW-1185">Reference proteome</keyword>
<dbReference type="AlphaFoldDB" id="B6JXK1"/>
<dbReference type="GO" id="GO:0000139">
    <property type="term" value="C:Golgi membrane"/>
    <property type="evidence" value="ECO:0000318"/>
    <property type="project" value="GO_Central"/>
</dbReference>
<dbReference type="GO" id="GO:0006886">
    <property type="term" value="P:intracellular protein transport"/>
    <property type="evidence" value="ECO:0000318"/>
    <property type="project" value="GO_Central"/>
</dbReference>
<dbReference type="GO" id="GO:1904515">
    <property type="term" value="P:positive regulation of TORC2 signaling"/>
    <property type="evidence" value="ECO:0007669"/>
    <property type="project" value="EnsemblFungi"/>
</dbReference>
<dbReference type="InterPro" id="IPR036322">
    <property type="entry name" value="WD40_repeat_dom_sf"/>
</dbReference>
<dbReference type="PANTHER" id="PTHR22746">
    <property type="entry name" value="RAB6A-GEF COMPLEX PARTNER PROTEIN 1"/>
    <property type="match status" value="1"/>
</dbReference>
<dbReference type="EMBL" id="KE651166">
    <property type="protein sequence ID" value="EEB05145.1"/>
    <property type="molecule type" value="Genomic_DNA"/>
</dbReference>
<dbReference type="OMA" id="MVYDRAM"/>
<dbReference type="InterPro" id="IPR009771">
    <property type="entry name" value="RIC1_C"/>
</dbReference>
<dbReference type="GO" id="GO:0034066">
    <property type="term" value="C:Ric1-Rgp1 guanyl-nucleotide exchange factor complex"/>
    <property type="evidence" value="ECO:0000318"/>
    <property type="project" value="GO_Central"/>
</dbReference>
<dbReference type="SUPFAM" id="SSF50978">
    <property type="entry name" value="WD40 repeat-like"/>
    <property type="match status" value="1"/>
</dbReference>
<comment type="subcellular location">
    <subcellularLocation>
        <location evidence="1">Membrane</location>
    </subcellularLocation>
</comment>
<dbReference type="OrthoDB" id="67540at2759"/>
<evidence type="ECO:0000256" key="1">
    <source>
        <dbReference type="ARBA" id="ARBA00004370"/>
    </source>
</evidence>
<feature type="domain" description="RIC1 C-terminal alpha solenoid region" evidence="3">
    <location>
        <begin position="829"/>
        <end position="984"/>
    </location>
</feature>
<dbReference type="GeneID" id="7049706"/>
<evidence type="ECO:0000313" key="5">
    <source>
        <dbReference type="JaponicusDB" id="SJAG_00143"/>
    </source>
</evidence>
<dbReference type="Proteomes" id="UP000001744">
    <property type="component" value="Unassembled WGS sequence"/>
</dbReference>
<dbReference type="eggNOG" id="KOG2006">
    <property type="taxonomic scope" value="Eukaryota"/>
</dbReference>